<dbReference type="SUPFAM" id="SSF56784">
    <property type="entry name" value="HAD-like"/>
    <property type="match status" value="1"/>
</dbReference>
<feature type="compositionally biased region" description="Basic and acidic residues" evidence="7">
    <location>
        <begin position="226"/>
        <end position="244"/>
    </location>
</feature>
<dbReference type="InterPro" id="IPR011947">
    <property type="entry name" value="FCP1_euk"/>
</dbReference>
<feature type="compositionally biased region" description="Acidic residues" evidence="7">
    <location>
        <begin position="503"/>
        <end position="513"/>
    </location>
</feature>
<dbReference type="OrthoDB" id="10249888at2759"/>
<accession>A0A163DLL7</accession>
<name>A0A163DLL7_PHYB8</name>
<sequence length="583" mass="65368">MDCKHEVQFNGLCAICGAILESSEITEAGINMSHDLKGLTVSRKEAERLEKETAERLRKDKKLSLILDLDQTIVHATWDPTVGEWMDDEKNANHSATEDIRKFTLAGSPLVYYIKLRPGLSEFLEKVSQLYELHIYTMGTRHYAEAVAREIDPRGTMFRERILSRDESGSVTQKTLQRLFPCDTSMVVVLDDRSDVWSFSPNLIKIKPYEFFVGTGDINSPFGPKQTEKTEEPKADPEVPKPDDPPTLAAQTREQEAMVEEQTQQRPLAQKQTELNARQERPLLVDDDRELYTMLKILSEVHSRYYKAADSQTSNTTAPDVKEIIPSMKSRILKGLHLVFSGVIPLHQEPSQSWLWQLAISFGANCELELTGKVTHLIAAKPGTSKVKAALKYGKRISIVTPAWLVDSTSRWAIQDEALYGLAQPSTPQEIENPESTPLDFEDAFEDADNSLVENIDWDEADREVEDCMNESGTDVIDTDSDTVESPLGPPFKGKRKRYASGDGEDEESDEDSDQPRIRIRRPSRSRSPLSARRAETAQRGRSHLSKVTTANSSDGSESPSNESDSSSSFLDDLAGELDDEID</sequence>
<evidence type="ECO:0000256" key="6">
    <source>
        <dbReference type="RuleBase" id="RU366066"/>
    </source>
</evidence>
<dbReference type="PANTHER" id="PTHR23081:SF36">
    <property type="entry name" value="RNA POLYMERASE II SUBUNIT A C-TERMINAL DOMAIN PHOSPHATASE"/>
    <property type="match status" value="1"/>
</dbReference>
<evidence type="ECO:0000256" key="4">
    <source>
        <dbReference type="ARBA" id="ARBA00047761"/>
    </source>
</evidence>
<dbReference type="PROSITE" id="PS50172">
    <property type="entry name" value="BRCT"/>
    <property type="match status" value="1"/>
</dbReference>
<evidence type="ECO:0000256" key="1">
    <source>
        <dbReference type="ARBA" id="ARBA00004123"/>
    </source>
</evidence>
<protein>
    <recommendedName>
        <fullName evidence="6">RNA polymerase II subunit A C-terminal domain phosphatase</fullName>
        <ecNumber evidence="6">3.1.3.16</ecNumber>
    </recommendedName>
</protein>
<dbReference type="Proteomes" id="UP000077315">
    <property type="component" value="Unassembled WGS sequence"/>
</dbReference>
<feature type="compositionally biased region" description="Acidic residues" evidence="7">
    <location>
        <begin position="574"/>
        <end position="583"/>
    </location>
</feature>
<dbReference type="InParanoid" id="A0A163DLL7"/>
<feature type="region of interest" description="Disordered" evidence="7">
    <location>
        <begin position="220"/>
        <end position="281"/>
    </location>
</feature>
<dbReference type="Gene3D" id="3.40.50.1000">
    <property type="entry name" value="HAD superfamily/HAD-like"/>
    <property type="match status" value="1"/>
</dbReference>
<evidence type="ECO:0000256" key="7">
    <source>
        <dbReference type="SAM" id="MobiDB-lite"/>
    </source>
</evidence>
<keyword evidence="3 6" id="KW-0539">Nucleus</keyword>
<dbReference type="InterPro" id="IPR023214">
    <property type="entry name" value="HAD_sf"/>
</dbReference>
<dbReference type="InterPro" id="IPR036412">
    <property type="entry name" value="HAD-like_sf"/>
</dbReference>
<proteinExistence type="predicted"/>
<comment type="subcellular location">
    <subcellularLocation>
        <location evidence="1 6">Nucleus</location>
    </subcellularLocation>
</comment>
<dbReference type="SMART" id="SM00577">
    <property type="entry name" value="CPDc"/>
    <property type="match status" value="1"/>
</dbReference>
<keyword evidence="11" id="KW-1185">Reference proteome</keyword>
<keyword evidence="2 6" id="KW-0378">Hydrolase</keyword>
<feature type="region of interest" description="Disordered" evidence="7">
    <location>
        <begin position="472"/>
        <end position="583"/>
    </location>
</feature>
<feature type="compositionally biased region" description="Polar residues" evidence="7">
    <location>
        <begin position="261"/>
        <end position="276"/>
    </location>
</feature>
<dbReference type="VEuPathDB" id="FungiDB:PHYBLDRAFT_71251"/>
<dbReference type="SMART" id="SM00292">
    <property type="entry name" value="BRCT"/>
    <property type="match status" value="1"/>
</dbReference>
<evidence type="ECO:0000259" key="9">
    <source>
        <dbReference type="PROSITE" id="PS50969"/>
    </source>
</evidence>
<evidence type="ECO:0000313" key="11">
    <source>
        <dbReference type="Proteomes" id="UP000077315"/>
    </source>
</evidence>
<dbReference type="GeneID" id="29003341"/>
<comment type="function">
    <text evidence="6">This promotes the activity of RNA polymerase II.</text>
</comment>
<dbReference type="RefSeq" id="XP_018290200.1">
    <property type="nucleotide sequence ID" value="XM_018442435.1"/>
</dbReference>
<dbReference type="NCBIfam" id="TIGR02250">
    <property type="entry name" value="FCP1_euk"/>
    <property type="match status" value="1"/>
</dbReference>
<feature type="domain" description="FCP1 homology" evidence="9">
    <location>
        <begin position="58"/>
        <end position="233"/>
    </location>
</feature>
<comment type="catalytic activity">
    <reaction evidence="4 6">
        <text>O-phospho-L-seryl-[protein] + H2O = L-seryl-[protein] + phosphate</text>
        <dbReference type="Rhea" id="RHEA:20629"/>
        <dbReference type="Rhea" id="RHEA-COMP:9863"/>
        <dbReference type="Rhea" id="RHEA-COMP:11604"/>
        <dbReference type="ChEBI" id="CHEBI:15377"/>
        <dbReference type="ChEBI" id="CHEBI:29999"/>
        <dbReference type="ChEBI" id="CHEBI:43474"/>
        <dbReference type="ChEBI" id="CHEBI:83421"/>
        <dbReference type="EC" id="3.1.3.16"/>
    </reaction>
</comment>
<dbReference type="Gene3D" id="1.10.287.10">
    <property type="entry name" value="S15/NS1, RNA-binding"/>
    <property type="match status" value="1"/>
</dbReference>
<evidence type="ECO:0000313" key="10">
    <source>
        <dbReference type="EMBL" id="OAD72160.1"/>
    </source>
</evidence>
<dbReference type="EC" id="3.1.3.16" evidence="6"/>
<dbReference type="CDD" id="cd17729">
    <property type="entry name" value="BRCT_CTDP1"/>
    <property type="match status" value="1"/>
</dbReference>
<dbReference type="SUPFAM" id="SSF52113">
    <property type="entry name" value="BRCT domain"/>
    <property type="match status" value="1"/>
</dbReference>
<dbReference type="GO" id="GO:0005634">
    <property type="term" value="C:nucleus"/>
    <property type="evidence" value="ECO:0007669"/>
    <property type="project" value="UniProtKB-SubCell"/>
</dbReference>
<dbReference type="STRING" id="763407.A0A163DLL7"/>
<feature type="domain" description="BRCT" evidence="8">
    <location>
        <begin position="328"/>
        <end position="422"/>
    </location>
</feature>
<dbReference type="InterPro" id="IPR036420">
    <property type="entry name" value="BRCT_dom_sf"/>
</dbReference>
<comment type="catalytic activity">
    <reaction evidence="5 6">
        <text>O-phospho-L-threonyl-[protein] + H2O = L-threonyl-[protein] + phosphate</text>
        <dbReference type="Rhea" id="RHEA:47004"/>
        <dbReference type="Rhea" id="RHEA-COMP:11060"/>
        <dbReference type="Rhea" id="RHEA-COMP:11605"/>
        <dbReference type="ChEBI" id="CHEBI:15377"/>
        <dbReference type="ChEBI" id="CHEBI:30013"/>
        <dbReference type="ChEBI" id="CHEBI:43474"/>
        <dbReference type="ChEBI" id="CHEBI:61977"/>
        <dbReference type="EC" id="3.1.3.16"/>
    </reaction>
</comment>
<dbReference type="PROSITE" id="PS50969">
    <property type="entry name" value="FCP1"/>
    <property type="match status" value="1"/>
</dbReference>
<organism evidence="10 11">
    <name type="scientific">Phycomyces blakesleeanus (strain ATCC 8743b / DSM 1359 / FGSC 10004 / NBRC 33097 / NRRL 1555)</name>
    <dbReference type="NCBI Taxonomy" id="763407"/>
    <lineage>
        <taxon>Eukaryota</taxon>
        <taxon>Fungi</taxon>
        <taxon>Fungi incertae sedis</taxon>
        <taxon>Mucoromycota</taxon>
        <taxon>Mucoromycotina</taxon>
        <taxon>Mucoromycetes</taxon>
        <taxon>Mucorales</taxon>
        <taxon>Phycomycetaceae</taxon>
        <taxon>Phycomyces</taxon>
    </lineage>
</organism>
<feature type="compositionally biased region" description="Low complexity" evidence="7">
    <location>
        <begin position="552"/>
        <end position="569"/>
    </location>
</feature>
<dbReference type="InterPro" id="IPR001357">
    <property type="entry name" value="BRCT_dom"/>
</dbReference>
<gene>
    <name evidence="10" type="ORF">PHYBLDRAFT_71251</name>
</gene>
<dbReference type="EMBL" id="KV440984">
    <property type="protein sequence ID" value="OAD72160.1"/>
    <property type="molecule type" value="Genomic_DNA"/>
</dbReference>
<dbReference type="GO" id="GO:0008420">
    <property type="term" value="F:RNA polymerase II CTD heptapeptide repeat phosphatase activity"/>
    <property type="evidence" value="ECO:0007669"/>
    <property type="project" value="UniProtKB-UniRule"/>
</dbReference>
<dbReference type="InterPro" id="IPR039189">
    <property type="entry name" value="Fcp1"/>
</dbReference>
<evidence type="ECO:0000256" key="3">
    <source>
        <dbReference type="ARBA" id="ARBA00023242"/>
    </source>
</evidence>
<evidence type="ECO:0000256" key="2">
    <source>
        <dbReference type="ARBA" id="ARBA00022801"/>
    </source>
</evidence>
<dbReference type="CDD" id="cd07521">
    <property type="entry name" value="HAD_FCP1-like"/>
    <property type="match status" value="1"/>
</dbReference>
<evidence type="ECO:0000256" key="5">
    <source>
        <dbReference type="ARBA" id="ARBA00048336"/>
    </source>
</evidence>
<dbReference type="Pfam" id="PF03031">
    <property type="entry name" value="NIF"/>
    <property type="match status" value="1"/>
</dbReference>
<dbReference type="Pfam" id="PF12738">
    <property type="entry name" value="PTCB-BRCT"/>
    <property type="match status" value="1"/>
</dbReference>
<dbReference type="PANTHER" id="PTHR23081">
    <property type="entry name" value="RNA POLYMERASE II CTD PHOSPHATASE"/>
    <property type="match status" value="1"/>
</dbReference>
<evidence type="ECO:0000259" key="8">
    <source>
        <dbReference type="PROSITE" id="PS50172"/>
    </source>
</evidence>
<reference evidence="11" key="1">
    <citation type="submission" date="2015-06" db="EMBL/GenBank/DDBJ databases">
        <title>Expansion of signal transduction pathways in fungi by whole-genome duplication.</title>
        <authorList>
            <consortium name="DOE Joint Genome Institute"/>
            <person name="Corrochano L.M."/>
            <person name="Kuo A."/>
            <person name="Marcet-Houben M."/>
            <person name="Polaino S."/>
            <person name="Salamov A."/>
            <person name="Villalobos J.M."/>
            <person name="Alvarez M.I."/>
            <person name="Avalos J."/>
            <person name="Benito E.P."/>
            <person name="Benoit I."/>
            <person name="Burger G."/>
            <person name="Camino L.P."/>
            <person name="Canovas D."/>
            <person name="Cerda-Olmedo E."/>
            <person name="Cheng J.-F."/>
            <person name="Dominguez A."/>
            <person name="Elias M."/>
            <person name="Eslava A.P."/>
            <person name="Glaser F."/>
            <person name="Grimwood J."/>
            <person name="Gutierrez G."/>
            <person name="Heitman J."/>
            <person name="Henrissat B."/>
            <person name="Iturriaga E.A."/>
            <person name="Lang B.F."/>
            <person name="Lavin J.L."/>
            <person name="Lee S."/>
            <person name="Li W."/>
            <person name="Lindquist E."/>
            <person name="Lopez-Garcia S."/>
            <person name="Luque E.M."/>
            <person name="Marcos A.T."/>
            <person name="Martin J."/>
            <person name="McCluskey K."/>
            <person name="Medina H.R."/>
            <person name="Miralles-Duran A."/>
            <person name="Miyazaki A."/>
            <person name="Munoz-Torres E."/>
            <person name="Oguiza J.A."/>
            <person name="Ohm R."/>
            <person name="Olmedo M."/>
            <person name="Orejas M."/>
            <person name="Ortiz-Castellanos L."/>
            <person name="Pisabarro A.G."/>
            <person name="Rodriguez-Romero J."/>
            <person name="Ruiz-Herrera J."/>
            <person name="Ruiz-Vazquez R."/>
            <person name="Sanz C."/>
            <person name="Schackwitz W."/>
            <person name="Schmutz J."/>
            <person name="Shahriari M."/>
            <person name="Shelest E."/>
            <person name="Silva-Franco F."/>
            <person name="Soanes D."/>
            <person name="Syed K."/>
            <person name="Tagua V.G."/>
            <person name="Talbot N.J."/>
            <person name="Thon M."/>
            <person name="De vries R.P."/>
            <person name="Wiebenga A."/>
            <person name="Yadav J.S."/>
            <person name="Braun E.L."/>
            <person name="Baker S."/>
            <person name="Garre V."/>
            <person name="Horwitz B."/>
            <person name="Torres-Martinez S."/>
            <person name="Idnurm A."/>
            <person name="Herrera-Estrella A."/>
            <person name="Gabaldon T."/>
            <person name="Grigoriev I.V."/>
        </authorList>
    </citation>
    <scope>NUCLEOTIDE SEQUENCE [LARGE SCALE GENOMIC DNA]</scope>
    <source>
        <strain evidence="11">NRRL 1555(-)</strain>
    </source>
</reference>
<dbReference type="AlphaFoldDB" id="A0A163DLL7"/>
<dbReference type="Gene3D" id="3.40.50.10190">
    <property type="entry name" value="BRCT domain"/>
    <property type="match status" value="1"/>
</dbReference>
<dbReference type="FunCoup" id="A0A163DLL7">
    <property type="interactions" value="324"/>
</dbReference>
<dbReference type="InterPro" id="IPR004274">
    <property type="entry name" value="FCP1_dom"/>
</dbReference>